<comment type="caution">
    <text evidence="2">The sequence shown here is derived from an EMBL/GenBank/DDBJ whole genome shotgun (WGS) entry which is preliminary data.</text>
</comment>
<dbReference type="EMBL" id="CAJVQB010054098">
    <property type="protein sequence ID" value="CAG8836664.1"/>
    <property type="molecule type" value="Genomic_DNA"/>
</dbReference>
<proteinExistence type="predicted"/>
<gene>
    <name evidence="2" type="ORF">GMARGA_LOCUS33145</name>
</gene>
<feature type="region of interest" description="Disordered" evidence="1">
    <location>
        <begin position="1"/>
        <end position="33"/>
    </location>
</feature>
<keyword evidence="3" id="KW-1185">Reference proteome</keyword>
<evidence type="ECO:0000313" key="3">
    <source>
        <dbReference type="Proteomes" id="UP000789901"/>
    </source>
</evidence>
<feature type="compositionally biased region" description="Polar residues" evidence="1">
    <location>
        <begin position="10"/>
        <end position="21"/>
    </location>
</feature>
<reference evidence="2 3" key="1">
    <citation type="submission" date="2021-06" db="EMBL/GenBank/DDBJ databases">
        <authorList>
            <person name="Kallberg Y."/>
            <person name="Tangrot J."/>
            <person name="Rosling A."/>
        </authorList>
    </citation>
    <scope>NUCLEOTIDE SEQUENCE [LARGE SCALE GENOMIC DNA]</scope>
    <source>
        <strain evidence="2 3">120-4 pot B 10/14</strain>
    </source>
</reference>
<name>A0ABN7WNC9_GIGMA</name>
<sequence>ATTTTATPTDNGIINDTKITPTNNDTNDSTKTNKAEQFYEKKLAKKPPKNKKNADPAGVTNVTLINIKNFY</sequence>
<dbReference type="Proteomes" id="UP000789901">
    <property type="component" value="Unassembled WGS sequence"/>
</dbReference>
<organism evidence="2 3">
    <name type="scientific">Gigaspora margarita</name>
    <dbReference type="NCBI Taxonomy" id="4874"/>
    <lineage>
        <taxon>Eukaryota</taxon>
        <taxon>Fungi</taxon>
        <taxon>Fungi incertae sedis</taxon>
        <taxon>Mucoromycota</taxon>
        <taxon>Glomeromycotina</taxon>
        <taxon>Glomeromycetes</taxon>
        <taxon>Diversisporales</taxon>
        <taxon>Gigasporaceae</taxon>
        <taxon>Gigaspora</taxon>
    </lineage>
</organism>
<feature type="non-terminal residue" evidence="2">
    <location>
        <position position="1"/>
    </location>
</feature>
<evidence type="ECO:0000256" key="1">
    <source>
        <dbReference type="SAM" id="MobiDB-lite"/>
    </source>
</evidence>
<accession>A0ABN7WNC9</accession>
<evidence type="ECO:0000313" key="2">
    <source>
        <dbReference type="EMBL" id="CAG8836664.1"/>
    </source>
</evidence>
<protein>
    <submittedName>
        <fullName evidence="2">41232_t:CDS:1</fullName>
    </submittedName>
</protein>